<gene>
    <name evidence="2" type="ORF">C8F04DRAFT_1195621</name>
</gene>
<accession>A0AAD6S548</accession>
<dbReference type="EMBL" id="JARJCM010000236">
    <property type="protein sequence ID" value="KAJ7021298.1"/>
    <property type="molecule type" value="Genomic_DNA"/>
</dbReference>
<organism evidence="2 3">
    <name type="scientific">Mycena alexandri</name>
    <dbReference type="NCBI Taxonomy" id="1745969"/>
    <lineage>
        <taxon>Eukaryota</taxon>
        <taxon>Fungi</taxon>
        <taxon>Dikarya</taxon>
        <taxon>Basidiomycota</taxon>
        <taxon>Agaricomycotina</taxon>
        <taxon>Agaricomycetes</taxon>
        <taxon>Agaricomycetidae</taxon>
        <taxon>Agaricales</taxon>
        <taxon>Marasmiineae</taxon>
        <taxon>Mycenaceae</taxon>
        <taxon>Mycena</taxon>
    </lineage>
</organism>
<dbReference type="Proteomes" id="UP001218188">
    <property type="component" value="Unassembled WGS sequence"/>
</dbReference>
<evidence type="ECO:0000313" key="3">
    <source>
        <dbReference type="Proteomes" id="UP001218188"/>
    </source>
</evidence>
<evidence type="ECO:0000313" key="2">
    <source>
        <dbReference type="EMBL" id="KAJ7021298.1"/>
    </source>
</evidence>
<keyword evidence="1" id="KW-0812">Transmembrane</keyword>
<evidence type="ECO:0000256" key="1">
    <source>
        <dbReference type="SAM" id="Phobius"/>
    </source>
</evidence>
<keyword evidence="3" id="KW-1185">Reference proteome</keyword>
<keyword evidence="1" id="KW-1133">Transmembrane helix</keyword>
<keyword evidence="1" id="KW-0472">Membrane</keyword>
<dbReference type="AlphaFoldDB" id="A0AAD6S548"/>
<comment type="caution">
    <text evidence="2">The sequence shown here is derived from an EMBL/GenBank/DDBJ whole genome shotgun (WGS) entry which is preliminary data.</text>
</comment>
<name>A0AAD6S548_9AGAR</name>
<feature type="transmembrane region" description="Helical" evidence="1">
    <location>
        <begin position="117"/>
        <end position="138"/>
    </location>
</feature>
<reference evidence="2" key="1">
    <citation type="submission" date="2023-03" db="EMBL/GenBank/DDBJ databases">
        <title>Massive genome expansion in bonnet fungi (Mycena s.s.) driven by repeated elements and novel gene families across ecological guilds.</title>
        <authorList>
            <consortium name="Lawrence Berkeley National Laboratory"/>
            <person name="Harder C.B."/>
            <person name="Miyauchi S."/>
            <person name="Viragh M."/>
            <person name="Kuo A."/>
            <person name="Thoen E."/>
            <person name="Andreopoulos B."/>
            <person name="Lu D."/>
            <person name="Skrede I."/>
            <person name="Drula E."/>
            <person name="Henrissat B."/>
            <person name="Morin E."/>
            <person name="Kohler A."/>
            <person name="Barry K."/>
            <person name="LaButti K."/>
            <person name="Morin E."/>
            <person name="Salamov A."/>
            <person name="Lipzen A."/>
            <person name="Mereny Z."/>
            <person name="Hegedus B."/>
            <person name="Baldrian P."/>
            <person name="Stursova M."/>
            <person name="Weitz H."/>
            <person name="Taylor A."/>
            <person name="Grigoriev I.V."/>
            <person name="Nagy L.G."/>
            <person name="Martin F."/>
            <person name="Kauserud H."/>
        </authorList>
    </citation>
    <scope>NUCLEOTIDE SEQUENCE</scope>
    <source>
        <strain evidence="2">CBHHK200</strain>
    </source>
</reference>
<protein>
    <submittedName>
        <fullName evidence="2">Uncharacterized protein</fullName>
    </submittedName>
</protein>
<proteinExistence type="predicted"/>
<feature type="transmembrane region" description="Helical" evidence="1">
    <location>
        <begin position="31"/>
        <end position="53"/>
    </location>
</feature>
<sequence>MSALAPAPCPIMDRRAPHTARPAAGASWFSLARLVVLLQGLMPLFWFLGWFLLDGMDRDFGGFGLEVESGIWFWLNELLQWILSRGWKGNRWKRFKGLYNALDACVYFAWSPDLARIGLLVVCGVVGWIITFTHALYLRASEDSDETNTASLPHGGPIIVSDEEDDKARVIVEKEITETDGDVLFLCVGAGRNSLYIGAPVFRRGVAWRGVPQWQCWRVPTWHDEAFHQLQDTIPREFMVSGLFHEER</sequence>